<evidence type="ECO:0000256" key="3">
    <source>
        <dbReference type="ARBA" id="ARBA00012141"/>
    </source>
</evidence>
<comment type="catalytic activity">
    <reaction evidence="7 8">
        <text>guanosine(966) in 16S rRNA + S-adenosyl-L-methionine = N(2)-methylguanosine(966) in 16S rRNA + S-adenosyl-L-homocysteine + H(+)</text>
        <dbReference type="Rhea" id="RHEA:23548"/>
        <dbReference type="Rhea" id="RHEA-COMP:10211"/>
        <dbReference type="Rhea" id="RHEA-COMP:10212"/>
        <dbReference type="ChEBI" id="CHEBI:15378"/>
        <dbReference type="ChEBI" id="CHEBI:57856"/>
        <dbReference type="ChEBI" id="CHEBI:59789"/>
        <dbReference type="ChEBI" id="CHEBI:74269"/>
        <dbReference type="ChEBI" id="CHEBI:74481"/>
        <dbReference type="EC" id="2.1.1.171"/>
    </reaction>
</comment>
<proteinExistence type="inferred from homology"/>
<evidence type="ECO:0000313" key="10">
    <source>
        <dbReference type="Proteomes" id="UP000198461"/>
    </source>
</evidence>
<gene>
    <name evidence="9" type="ORF">SAMN05443662_1541</name>
</gene>
<evidence type="ECO:0000256" key="2">
    <source>
        <dbReference type="ARBA" id="ARBA00005269"/>
    </source>
</evidence>
<dbReference type="PIRSF" id="PIRSF004553">
    <property type="entry name" value="CHP00095"/>
    <property type="match status" value="1"/>
</dbReference>
<organism evidence="9 10">
    <name type="scientific">Sulfurivirga caldicuralii</name>
    <dbReference type="NCBI Taxonomy" id="364032"/>
    <lineage>
        <taxon>Bacteria</taxon>
        <taxon>Pseudomonadati</taxon>
        <taxon>Pseudomonadota</taxon>
        <taxon>Gammaproteobacteria</taxon>
        <taxon>Thiotrichales</taxon>
        <taxon>Piscirickettsiaceae</taxon>
        <taxon>Sulfurivirga</taxon>
    </lineage>
</organism>
<protein>
    <recommendedName>
        <fullName evidence="4 8">Ribosomal RNA small subunit methyltransferase D</fullName>
        <ecNumber evidence="3 8">2.1.1.171</ecNumber>
    </recommendedName>
</protein>
<evidence type="ECO:0000256" key="1">
    <source>
        <dbReference type="ARBA" id="ARBA00002649"/>
    </source>
</evidence>
<evidence type="ECO:0000313" key="9">
    <source>
        <dbReference type="EMBL" id="SIO12083.1"/>
    </source>
</evidence>
<dbReference type="GO" id="GO:0052913">
    <property type="term" value="F:16S rRNA (guanine(966)-N(2))-methyltransferase activity"/>
    <property type="evidence" value="ECO:0007669"/>
    <property type="project" value="UniProtKB-EC"/>
</dbReference>
<dbReference type="PANTHER" id="PTHR43542">
    <property type="entry name" value="METHYLTRANSFERASE"/>
    <property type="match status" value="1"/>
</dbReference>
<dbReference type="EC" id="2.1.1.171" evidence="3 8"/>
<evidence type="ECO:0000256" key="4">
    <source>
        <dbReference type="ARBA" id="ARBA00013682"/>
    </source>
</evidence>
<dbReference type="Pfam" id="PF03602">
    <property type="entry name" value="Cons_hypoth95"/>
    <property type="match status" value="1"/>
</dbReference>
<dbReference type="InterPro" id="IPR002052">
    <property type="entry name" value="DNA_methylase_N6_adenine_CS"/>
</dbReference>
<dbReference type="InterPro" id="IPR029063">
    <property type="entry name" value="SAM-dependent_MTases_sf"/>
</dbReference>
<dbReference type="AlphaFoldDB" id="A0A1N6GX11"/>
<dbReference type="CDD" id="cd02440">
    <property type="entry name" value="AdoMet_MTases"/>
    <property type="match status" value="1"/>
</dbReference>
<dbReference type="NCBIfam" id="TIGR00095">
    <property type="entry name" value="16S rRNA (guanine(966)-N(2))-methyltransferase RsmD"/>
    <property type="match status" value="1"/>
</dbReference>
<dbReference type="RefSeq" id="WP_074201787.1">
    <property type="nucleotide sequence ID" value="NZ_FSRE01000003.1"/>
</dbReference>
<keyword evidence="10" id="KW-1185">Reference proteome</keyword>
<dbReference type="Gene3D" id="3.40.50.150">
    <property type="entry name" value="Vaccinia Virus protein VP39"/>
    <property type="match status" value="1"/>
</dbReference>
<keyword evidence="8" id="KW-0698">rRNA processing</keyword>
<dbReference type="EMBL" id="FSRE01000003">
    <property type="protein sequence ID" value="SIO12083.1"/>
    <property type="molecule type" value="Genomic_DNA"/>
</dbReference>
<keyword evidence="8" id="KW-0949">S-adenosyl-L-methionine</keyword>
<sequence>MAGHKGKGRIRIVGGEWARRQLPVIDAPGLRPTSDRMRETLFNWLQFDLPGARVLDAFAGTGALGLEALSRGAEAAVFLERSGKVARQLAANLNTLGAAARGQVVNTDALRWLRQPAAHVFDIVFIDPPFDAALQQVALDALEENGWLAPGARVYVEQPRGQALPQVPPDWALHRDKIAGEVRYLLYHLPTTDTDA</sequence>
<dbReference type="PANTHER" id="PTHR43542:SF1">
    <property type="entry name" value="METHYLTRANSFERASE"/>
    <property type="match status" value="1"/>
</dbReference>
<reference evidence="10" key="1">
    <citation type="submission" date="2016-11" db="EMBL/GenBank/DDBJ databases">
        <authorList>
            <person name="Varghese N."/>
            <person name="Submissions S."/>
        </authorList>
    </citation>
    <scope>NUCLEOTIDE SEQUENCE [LARGE SCALE GENOMIC DNA]</scope>
    <source>
        <strain evidence="10">DSM 17737</strain>
    </source>
</reference>
<evidence type="ECO:0000256" key="6">
    <source>
        <dbReference type="ARBA" id="ARBA00022679"/>
    </source>
</evidence>
<comment type="similarity">
    <text evidence="2 8">Belongs to the methyltransferase superfamily. RsmD family.</text>
</comment>
<accession>A0A1N6GX11</accession>
<dbReference type="InterPro" id="IPR004398">
    <property type="entry name" value="RNA_MeTrfase_RsmD"/>
</dbReference>
<name>A0A1N6GX11_9GAMM</name>
<keyword evidence="6 8" id="KW-0808">Transferase</keyword>
<evidence type="ECO:0000256" key="7">
    <source>
        <dbReference type="ARBA" id="ARBA00048326"/>
    </source>
</evidence>
<evidence type="ECO:0000256" key="5">
    <source>
        <dbReference type="ARBA" id="ARBA00022603"/>
    </source>
</evidence>
<dbReference type="GO" id="GO:0003676">
    <property type="term" value="F:nucleic acid binding"/>
    <property type="evidence" value="ECO:0007669"/>
    <property type="project" value="InterPro"/>
</dbReference>
<dbReference type="OrthoDB" id="9803017at2"/>
<dbReference type="Proteomes" id="UP000198461">
    <property type="component" value="Unassembled WGS sequence"/>
</dbReference>
<dbReference type="STRING" id="364032.SAMN05443662_1541"/>
<dbReference type="PROSITE" id="PS00092">
    <property type="entry name" value="N6_MTASE"/>
    <property type="match status" value="1"/>
</dbReference>
<comment type="function">
    <text evidence="1 8">Specifically methylates the guanine in position 966 of 16S rRNA in the assembled 30S particle.</text>
</comment>
<keyword evidence="5 8" id="KW-0489">Methyltransferase</keyword>
<dbReference type="SUPFAM" id="SSF53335">
    <property type="entry name" value="S-adenosyl-L-methionine-dependent methyltransferases"/>
    <property type="match status" value="1"/>
</dbReference>
<evidence type="ECO:0000256" key="8">
    <source>
        <dbReference type="PIRNR" id="PIRNR004553"/>
    </source>
</evidence>